<evidence type="ECO:0000313" key="3">
    <source>
        <dbReference type="EMBL" id="ULT97968.1"/>
    </source>
</evidence>
<dbReference type="Proteomes" id="UP000829354">
    <property type="component" value="Chromosome IV"/>
</dbReference>
<sequence>MRYMDFTLSSGERVLIIGFQLSTLIGLAILGFLCIFIGISAYYLNNFMKNRNLKKSKKMLIGEQKKLEEQQRKLKSYDGSFGGTTVTTEIPSNDQISEQSRKKLEKQILRSITL</sequence>
<evidence type="ECO:0000313" key="6">
    <source>
        <dbReference type="Proteomes" id="UP000829354"/>
    </source>
</evidence>
<dbReference type="EMBL" id="CP090894">
    <property type="protein sequence ID" value="ULT97968.1"/>
    <property type="molecule type" value="Genomic_DNA"/>
</dbReference>
<accession>A0AAE9IM06</accession>
<evidence type="ECO:0000256" key="2">
    <source>
        <dbReference type="SAM" id="Phobius"/>
    </source>
</evidence>
<keyword evidence="2" id="KW-0472">Membrane</keyword>
<keyword evidence="6" id="KW-1185">Reference proteome</keyword>
<evidence type="ECO:0000313" key="4">
    <source>
        <dbReference type="EMBL" id="UMM31140.1"/>
    </source>
</evidence>
<organism evidence="3 5">
    <name type="scientific">Caenorhabditis briggsae</name>
    <dbReference type="NCBI Taxonomy" id="6238"/>
    <lineage>
        <taxon>Eukaryota</taxon>
        <taxon>Metazoa</taxon>
        <taxon>Ecdysozoa</taxon>
        <taxon>Nematoda</taxon>
        <taxon>Chromadorea</taxon>
        <taxon>Rhabditida</taxon>
        <taxon>Rhabditina</taxon>
        <taxon>Rhabditomorpha</taxon>
        <taxon>Rhabditoidea</taxon>
        <taxon>Rhabditidae</taxon>
        <taxon>Peloderinae</taxon>
        <taxon>Caenorhabditis</taxon>
    </lineage>
</organism>
<feature type="region of interest" description="Disordered" evidence="1">
    <location>
        <begin position="78"/>
        <end position="101"/>
    </location>
</feature>
<dbReference type="AlphaFoldDB" id="A0AAE9IM06"/>
<feature type="compositionally biased region" description="Polar residues" evidence="1">
    <location>
        <begin position="83"/>
        <end position="98"/>
    </location>
</feature>
<dbReference type="EMBL" id="CP092623">
    <property type="protein sequence ID" value="UMM31140.1"/>
    <property type="molecule type" value="Genomic_DNA"/>
</dbReference>
<reference evidence="3 5" key="2">
    <citation type="submission" date="2022-05" db="EMBL/GenBank/DDBJ databases">
        <title>Chromosome-level reference genomes for two strains of Caenorhabditis briggsae: an improved platform for comparative genomics.</title>
        <authorList>
            <person name="Stevens L."/>
            <person name="Andersen E.C."/>
        </authorList>
    </citation>
    <scope>NUCLEOTIDE SEQUENCE [LARGE SCALE GENOMIC DNA]</scope>
    <source>
        <strain evidence="3">QX1410_ONT</strain>
        <tissue evidence="3">Whole-organism</tissue>
    </source>
</reference>
<gene>
    <name evidence="3" type="ORF">L3Y34_005657</name>
    <name evidence="4" type="ORF">L5515_012740</name>
</gene>
<dbReference type="Proteomes" id="UP000827892">
    <property type="component" value="Chromosome IV"/>
</dbReference>
<evidence type="ECO:0000313" key="5">
    <source>
        <dbReference type="Proteomes" id="UP000827892"/>
    </source>
</evidence>
<protein>
    <submittedName>
        <fullName evidence="3">Uncharacterized protein</fullName>
    </submittedName>
</protein>
<evidence type="ECO:0000256" key="1">
    <source>
        <dbReference type="SAM" id="MobiDB-lite"/>
    </source>
</evidence>
<proteinExistence type="predicted"/>
<keyword evidence="2" id="KW-1133">Transmembrane helix</keyword>
<feature type="transmembrane region" description="Helical" evidence="2">
    <location>
        <begin position="20"/>
        <end position="44"/>
    </location>
</feature>
<keyword evidence="2" id="KW-0812">Transmembrane</keyword>
<name>A0AAE9IM06_CAEBR</name>
<reference evidence="4 6" key="1">
    <citation type="submission" date="2022-04" db="EMBL/GenBank/DDBJ databases">
        <title>Chromosome-level reference genomes for two strains of Caenorhabditis briggsae: an improved platform for comparative genomics.</title>
        <authorList>
            <person name="Stevens L."/>
            <person name="Andersen E."/>
        </authorList>
    </citation>
    <scope>NUCLEOTIDE SEQUENCE [LARGE SCALE GENOMIC DNA]</scope>
    <source>
        <strain evidence="4">VX34</strain>
        <tissue evidence="4">Whole-organism</tissue>
    </source>
</reference>